<dbReference type="Pfam" id="PF13306">
    <property type="entry name" value="LRR_5"/>
    <property type="match status" value="4"/>
</dbReference>
<dbReference type="EMBL" id="MLAK01000078">
    <property type="protein sequence ID" value="OHT16714.1"/>
    <property type="molecule type" value="Genomic_DNA"/>
</dbReference>
<dbReference type="Gene3D" id="3.80.10.10">
    <property type="entry name" value="Ribonuclease Inhibitor"/>
    <property type="match status" value="4"/>
</dbReference>
<keyword evidence="1" id="KW-1133">Transmembrane helix</keyword>
<dbReference type="InterPro" id="IPR053139">
    <property type="entry name" value="Surface_bspA-like"/>
</dbReference>
<dbReference type="GeneID" id="94831661"/>
<dbReference type="SUPFAM" id="SSF52058">
    <property type="entry name" value="L domain-like"/>
    <property type="match status" value="3"/>
</dbReference>
<dbReference type="RefSeq" id="XP_068369850.1">
    <property type="nucleotide sequence ID" value="XM_068496957.1"/>
</dbReference>
<dbReference type="OrthoDB" id="1416801at2759"/>
<dbReference type="PANTHER" id="PTHR45661:SF3">
    <property type="entry name" value="IG-LIKE DOMAIN-CONTAINING PROTEIN"/>
    <property type="match status" value="1"/>
</dbReference>
<dbReference type="VEuPathDB" id="TrichDB:TRFO_12973"/>
<keyword evidence="3" id="KW-1185">Reference proteome</keyword>
<dbReference type="Proteomes" id="UP000179807">
    <property type="component" value="Unassembled WGS sequence"/>
</dbReference>
<reference evidence="2" key="1">
    <citation type="submission" date="2016-10" db="EMBL/GenBank/DDBJ databases">
        <authorList>
            <person name="Benchimol M."/>
            <person name="Almeida L.G."/>
            <person name="Vasconcelos A.T."/>
            <person name="Perreira-Neves A."/>
            <person name="Rosa I.A."/>
            <person name="Tasca T."/>
            <person name="Bogo M.R."/>
            <person name="de Souza W."/>
        </authorList>
    </citation>
    <scope>NUCLEOTIDE SEQUENCE [LARGE SCALE GENOMIC DNA]</scope>
    <source>
        <strain evidence="2">K</strain>
    </source>
</reference>
<evidence type="ECO:0000256" key="1">
    <source>
        <dbReference type="SAM" id="Phobius"/>
    </source>
</evidence>
<evidence type="ECO:0000313" key="2">
    <source>
        <dbReference type="EMBL" id="OHT16714.1"/>
    </source>
</evidence>
<gene>
    <name evidence="2" type="ORF">TRFO_12973</name>
</gene>
<proteinExistence type="predicted"/>
<dbReference type="AlphaFoldDB" id="A0A1J4KZY3"/>
<keyword evidence="1" id="KW-0472">Membrane</keyword>
<keyword evidence="1" id="KW-0812">Transmembrane</keyword>
<dbReference type="InterPro" id="IPR026906">
    <property type="entry name" value="LRR_5"/>
</dbReference>
<evidence type="ECO:0008006" key="4">
    <source>
        <dbReference type="Google" id="ProtNLM"/>
    </source>
</evidence>
<feature type="transmembrane region" description="Helical" evidence="1">
    <location>
        <begin position="751"/>
        <end position="773"/>
    </location>
</feature>
<name>A0A1J4KZY3_9EUKA</name>
<protein>
    <recommendedName>
        <fullName evidence="4">Surface antigen BspA-like</fullName>
    </recommendedName>
</protein>
<dbReference type="PANTHER" id="PTHR45661">
    <property type="entry name" value="SURFACE ANTIGEN"/>
    <property type="match status" value="1"/>
</dbReference>
<evidence type="ECO:0000313" key="3">
    <source>
        <dbReference type="Proteomes" id="UP000179807"/>
    </source>
</evidence>
<sequence length="803" mass="89416">MLLFFAHFLSFSRSTEYVRDNDKLNLRFNSHCYAYEANEFEDDSFAYIMKTDTTVSIKCPMQSQNTEITIPETVDHKNVTFLVVALQDGSFSNLENLTTVFLPDTIETLGEKTFEDCHKLTNIKIPNHITKIPFSCFANCVALESIIFSGNITEISEYAFFNCTLLRYITLPKDLVSLGQYSFAFCNRIGPNIEIPDSISAVPSGCFYFCNGIETLRAGQKTTSLNDYSFFGCSTLSKIDFGASILTLGDFAFAYTGVKRVGGFSLGLWNIGANCFRNCQELEYVDINQTSILVLHANMFLGCQKLSAIYLPKELTVIENSGFKQCTNLKSIILPDTVREIGEFAFMQCTRLSDITFGSGLKQIGQSAFALCSKLSIPSHFPEHLVEIGSYAFANCLVKSESVSLPGTLTKIGNNPFKMSSIENIKVRENNTHFYSSQNVLYSINDHKTISYATYSPQETIKVSDDVKKIGIDTFYNSISLKSVEFPHSLESIEAGALANVLFLQEVKFPQKLQSISGEAFEYCMDLKGILEIPASVSFIGICAFSSTGIEGFDVSLDNKCYFSENGVLFERKTMKLVQFPNGNANYTNYIVPKNILRLGYMSFAQNSHLQTVILPDSLMEIEDYAFLSTHIHQVQLNEKLRAIGKSAFSQITGLTEVKIPQSVQTISDTAFSNTPLETIEFVDCYVSLGKDVFDMSQIKCILLPDKCNGTKTWEVFPSDKINNAECFSTNTPTSPASTSQVPSNPSDAQLLVFLAVGFLTVCVVVVASFLGYKKCKDKKKDPNIIESWVYGDPASIDYYTNK</sequence>
<accession>A0A1J4KZY3</accession>
<dbReference type="Gene3D" id="3.40.50.12480">
    <property type="match status" value="1"/>
</dbReference>
<dbReference type="InterPro" id="IPR032675">
    <property type="entry name" value="LRR_dom_sf"/>
</dbReference>
<organism evidence="2 3">
    <name type="scientific">Tritrichomonas foetus</name>
    <dbReference type="NCBI Taxonomy" id="1144522"/>
    <lineage>
        <taxon>Eukaryota</taxon>
        <taxon>Metamonada</taxon>
        <taxon>Parabasalia</taxon>
        <taxon>Tritrichomonadida</taxon>
        <taxon>Tritrichomonadidae</taxon>
        <taxon>Tritrichomonas</taxon>
    </lineage>
</organism>
<comment type="caution">
    <text evidence="2">The sequence shown here is derived from an EMBL/GenBank/DDBJ whole genome shotgun (WGS) entry which is preliminary data.</text>
</comment>